<reference evidence="1 2" key="1">
    <citation type="submission" date="2020-03" db="EMBL/GenBank/DDBJ databases">
        <title>WGS of the type strain of Planosporangium spp.</title>
        <authorList>
            <person name="Thawai C."/>
        </authorList>
    </citation>
    <scope>NUCLEOTIDE SEQUENCE [LARGE SCALE GENOMIC DNA]</scope>
    <source>
        <strain evidence="1 2">TBRC 5610</strain>
    </source>
</reference>
<sequence>TTLAGLGGDADPEATRTHLLDVVGRVEHRCLEFTWSYASGIHNESTVRRLAERMVDALREIIVHCAQPGAGGRTPSDFPLARLDQAEVDRLVGDGRAVEDVYPLTPMQAGMVFH</sequence>
<dbReference type="Proteomes" id="UP000722989">
    <property type="component" value="Unassembled WGS sequence"/>
</dbReference>
<dbReference type="SUPFAM" id="SSF52777">
    <property type="entry name" value="CoA-dependent acyltransferases"/>
    <property type="match status" value="1"/>
</dbReference>
<evidence type="ECO:0000313" key="1">
    <source>
        <dbReference type="EMBL" id="NJC74369.1"/>
    </source>
</evidence>
<accession>A0ABX0Y7G4</accession>
<evidence type="ECO:0000313" key="2">
    <source>
        <dbReference type="Proteomes" id="UP000722989"/>
    </source>
</evidence>
<proteinExistence type="predicted"/>
<dbReference type="PANTHER" id="PTHR45398:SF1">
    <property type="entry name" value="ENZYME, PUTATIVE (JCVI)-RELATED"/>
    <property type="match status" value="1"/>
</dbReference>
<dbReference type="RefSeq" id="WP_167929253.1">
    <property type="nucleotide sequence ID" value="NZ_JAATVY010000107.1"/>
</dbReference>
<feature type="non-terminal residue" evidence="1">
    <location>
        <position position="114"/>
    </location>
</feature>
<organism evidence="1 2">
    <name type="scientific">Planosporangium thailandense</name>
    <dbReference type="NCBI Taxonomy" id="765197"/>
    <lineage>
        <taxon>Bacteria</taxon>
        <taxon>Bacillati</taxon>
        <taxon>Actinomycetota</taxon>
        <taxon>Actinomycetes</taxon>
        <taxon>Micromonosporales</taxon>
        <taxon>Micromonosporaceae</taxon>
        <taxon>Planosporangium</taxon>
    </lineage>
</organism>
<dbReference type="Gene3D" id="3.30.559.30">
    <property type="entry name" value="Nonribosomal peptide synthetase, condensation domain"/>
    <property type="match status" value="1"/>
</dbReference>
<gene>
    <name evidence="1" type="ORF">HC031_32345</name>
</gene>
<keyword evidence="2" id="KW-1185">Reference proteome</keyword>
<feature type="non-terminal residue" evidence="1">
    <location>
        <position position="1"/>
    </location>
</feature>
<comment type="caution">
    <text evidence="1">The sequence shown here is derived from an EMBL/GenBank/DDBJ whole genome shotgun (WGS) entry which is preliminary data.</text>
</comment>
<protein>
    <submittedName>
        <fullName evidence="1">Uncharacterized protein</fullName>
    </submittedName>
</protein>
<name>A0ABX0Y7G4_9ACTN</name>
<dbReference type="PANTHER" id="PTHR45398">
    <property type="match status" value="1"/>
</dbReference>
<dbReference type="EMBL" id="JAATVY010000107">
    <property type="protein sequence ID" value="NJC74369.1"/>
    <property type="molecule type" value="Genomic_DNA"/>
</dbReference>